<dbReference type="InParanoid" id="A0A162ZMN8"/>
<dbReference type="GeneID" id="28993486"/>
<proteinExistence type="predicted"/>
<reference evidence="2" key="1">
    <citation type="submission" date="2015-06" db="EMBL/GenBank/DDBJ databases">
        <title>Expansion of signal transduction pathways in fungi by whole-genome duplication.</title>
        <authorList>
            <consortium name="DOE Joint Genome Institute"/>
            <person name="Corrochano L.M."/>
            <person name="Kuo A."/>
            <person name="Marcet-Houben M."/>
            <person name="Polaino S."/>
            <person name="Salamov A."/>
            <person name="Villalobos J.M."/>
            <person name="Alvarez M.I."/>
            <person name="Avalos J."/>
            <person name="Benito E.P."/>
            <person name="Benoit I."/>
            <person name="Burger G."/>
            <person name="Camino L.P."/>
            <person name="Canovas D."/>
            <person name="Cerda-Olmedo E."/>
            <person name="Cheng J.-F."/>
            <person name="Dominguez A."/>
            <person name="Elias M."/>
            <person name="Eslava A.P."/>
            <person name="Glaser F."/>
            <person name="Grimwood J."/>
            <person name="Gutierrez G."/>
            <person name="Heitman J."/>
            <person name="Henrissat B."/>
            <person name="Iturriaga E.A."/>
            <person name="Lang B.F."/>
            <person name="Lavin J.L."/>
            <person name="Lee S."/>
            <person name="Li W."/>
            <person name="Lindquist E."/>
            <person name="Lopez-Garcia S."/>
            <person name="Luque E.M."/>
            <person name="Marcos A.T."/>
            <person name="Martin J."/>
            <person name="McCluskey K."/>
            <person name="Medina H.R."/>
            <person name="Miralles-Duran A."/>
            <person name="Miyazaki A."/>
            <person name="Munoz-Torres E."/>
            <person name="Oguiza J.A."/>
            <person name="Ohm R."/>
            <person name="Olmedo M."/>
            <person name="Orejas M."/>
            <person name="Ortiz-Castellanos L."/>
            <person name="Pisabarro A.G."/>
            <person name="Rodriguez-Romero J."/>
            <person name="Ruiz-Herrera J."/>
            <person name="Ruiz-Vazquez R."/>
            <person name="Sanz C."/>
            <person name="Schackwitz W."/>
            <person name="Schmutz J."/>
            <person name="Shahriari M."/>
            <person name="Shelest E."/>
            <person name="Silva-Franco F."/>
            <person name="Soanes D."/>
            <person name="Syed K."/>
            <person name="Tagua V.G."/>
            <person name="Talbot N.J."/>
            <person name="Thon M."/>
            <person name="De vries R.P."/>
            <person name="Wiebenga A."/>
            <person name="Yadav J.S."/>
            <person name="Braun E.L."/>
            <person name="Baker S."/>
            <person name="Garre V."/>
            <person name="Horwitz B."/>
            <person name="Torres-Martinez S."/>
            <person name="Idnurm A."/>
            <person name="Herrera-Estrella A."/>
            <person name="Gabaldon T."/>
            <person name="Grigoriev I.V."/>
        </authorList>
    </citation>
    <scope>NUCLEOTIDE SEQUENCE [LARGE SCALE GENOMIC DNA]</scope>
    <source>
        <strain evidence="2">NRRL 1555(-)</strain>
    </source>
</reference>
<gene>
    <name evidence="1" type="ORF">PHYBLDRAFT_150953</name>
</gene>
<protein>
    <submittedName>
        <fullName evidence="1">Uncharacterized protein</fullName>
    </submittedName>
</protein>
<organism evidence="1 2">
    <name type="scientific">Phycomyces blakesleeanus (strain ATCC 8743b / DSM 1359 / FGSC 10004 / NBRC 33097 / NRRL 1555)</name>
    <dbReference type="NCBI Taxonomy" id="763407"/>
    <lineage>
        <taxon>Eukaryota</taxon>
        <taxon>Fungi</taxon>
        <taxon>Fungi incertae sedis</taxon>
        <taxon>Mucoromycota</taxon>
        <taxon>Mucoromycotina</taxon>
        <taxon>Mucoromycetes</taxon>
        <taxon>Mucorales</taxon>
        <taxon>Phycomycetaceae</taxon>
        <taxon>Phycomyces</taxon>
    </lineage>
</organism>
<dbReference type="EMBL" id="KV440997">
    <property type="protein sequence ID" value="OAD67871.1"/>
    <property type="molecule type" value="Genomic_DNA"/>
</dbReference>
<evidence type="ECO:0000313" key="1">
    <source>
        <dbReference type="EMBL" id="OAD67871.1"/>
    </source>
</evidence>
<dbReference type="VEuPathDB" id="FungiDB:PHYBLDRAFT_150953"/>
<dbReference type="AlphaFoldDB" id="A0A162ZMN8"/>
<dbReference type="Proteomes" id="UP000077315">
    <property type="component" value="Unassembled WGS sequence"/>
</dbReference>
<dbReference type="OrthoDB" id="2218707at2759"/>
<keyword evidence="2" id="KW-1185">Reference proteome</keyword>
<dbReference type="RefSeq" id="XP_018285911.1">
    <property type="nucleotide sequence ID" value="XM_018432580.1"/>
</dbReference>
<evidence type="ECO:0000313" key="2">
    <source>
        <dbReference type="Proteomes" id="UP000077315"/>
    </source>
</evidence>
<accession>A0A162ZMN8</accession>
<sequence>MRVKAITLGTTHPSALSLYMIPIQDNQPLDFFSLDDLRYIFTIIHSPTSEEIHSITRLVQSSPESICTDQNGHIYLQSQLVIAIACRLQLYALAELCRLSHKDLLAGTANPLLQSLSFTLKPNTHPHITEHTLILDWSITDATLSHLAHLFIEQHHISSDDGEFTQESVSDTEQTLLEW</sequence>
<name>A0A162ZMN8_PHYB8</name>